<dbReference type="InterPro" id="IPR002591">
    <property type="entry name" value="Phosphodiest/P_Trfase"/>
</dbReference>
<dbReference type="Gene3D" id="3.40.720.10">
    <property type="entry name" value="Alkaline Phosphatase, subunit A"/>
    <property type="match status" value="1"/>
</dbReference>
<dbReference type="EMBL" id="CP051680">
    <property type="protein sequence ID" value="QJD85628.1"/>
    <property type="molecule type" value="Genomic_DNA"/>
</dbReference>
<dbReference type="PANTHER" id="PTHR10151">
    <property type="entry name" value="ECTONUCLEOTIDE PYROPHOSPHATASE/PHOSPHODIESTERASE"/>
    <property type="match status" value="1"/>
</dbReference>
<protein>
    <submittedName>
        <fullName evidence="1">Alkaline phosphatase family protein</fullName>
    </submittedName>
</protein>
<evidence type="ECO:0000313" key="2">
    <source>
        <dbReference type="Proteomes" id="UP000502248"/>
    </source>
</evidence>
<accession>A0A7Z2ZMY0</accession>
<dbReference type="PANTHER" id="PTHR10151:SF120">
    <property type="entry name" value="BIS(5'-ADENOSYL)-TRIPHOSPHATASE"/>
    <property type="match status" value="1"/>
</dbReference>
<sequence length="384" mass="43878">MNVLISLDGLSYTLFERYSKAFIENNFSICHKLVTTFPSVTFNAHATAITGSNHDKHFVIDNMLSHFRTIERISLYGDHELICNEELHKKTLFRSLAAHGLTSCCIHWPLTSGNPYIHHLVTESSSKKQLLNAEAIDQIDDLALHKTIKAIESGAYDFIASRFVGYDALSHKHGKDSLEATLYVERLLEYIGRIDALLKKNQRSYNLFIFSDHGQSDVETFFYPNEILEQSRWRENLLNDQIRFVGDGSGSLLFYSTLDNRQNREIMDYFGQFPEVNHFYELEGASSSEYQPIGILDLNATVCGEDIVPPEQPKYRTMKSLHGYHPSNVDEMNGFMVCTGYQINRSTTIEEARLENIAPTLAKLFQISHPCDGGIIHDMIREYD</sequence>
<dbReference type="Proteomes" id="UP000502248">
    <property type="component" value="Chromosome"/>
</dbReference>
<dbReference type="InterPro" id="IPR017850">
    <property type="entry name" value="Alkaline_phosphatase_core_sf"/>
</dbReference>
<dbReference type="KEGG" id="cheb:HH215_22210"/>
<proteinExistence type="predicted"/>
<reference evidence="1 2" key="1">
    <citation type="submission" date="2020-04" db="EMBL/GenBank/DDBJ databases">
        <title>Genome sequencing of novel species.</title>
        <authorList>
            <person name="Heo J."/>
            <person name="Kim S.-J."/>
            <person name="Kim J.-S."/>
            <person name="Hong S.-B."/>
            <person name="Kwon S.-W."/>
        </authorList>
    </citation>
    <scope>NUCLEOTIDE SEQUENCE [LARGE SCALE GENOMIC DNA]</scope>
    <source>
        <strain evidence="1 2">MFER-1</strain>
    </source>
</reference>
<dbReference type="SUPFAM" id="SSF53649">
    <property type="entry name" value="Alkaline phosphatase-like"/>
    <property type="match status" value="1"/>
</dbReference>
<organism evidence="1 2">
    <name type="scientific">Cohnella herbarum</name>
    <dbReference type="NCBI Taxonomy" id="2728023"/>
    <lineage>
        <taxon>Bacteria</taxon>
        <taxon>Bacillati</taxon>
        <taxon>Bacillota</taxon>
        <taxon>Bacilli</taxon>
        <taxon>Bacillales</taxon>
        <taxon>Paenibacillaceae</taxon>
        <taxon>Cohnella</taxon>
    </lineage>
</organism>
<gene>
    <name evidence="1" type="ORF">HH215_22210</name>
</gene>
<dbReference type="Pfam" id="PF01663">
    <property type="entry name" value="Phosphodiest"/>
    <property type="match status" value="1"/>
</dbReference>
<keyword evidence="2" id="KW-1185">Reference proteome</keyword>
<dbReference type="AlphaFoldDB" id="A0A7Z2ZMY0"/>
<dbReference type="RefSeq" id="WP_169281888.1">
    <property type="nucleotide sequence ID" value="NZ_CP051680.1"/>
</dbReference>
<dbReference type="GO" id="GO:0016787">
    <property type="term" value="F:hydrolase activity"/>
    <property type="evidence" value="ECO:0007669"/>
    <property type="project" value="UniProtKB-ARBA"/>
</dbReference>
<name>A0A7Z2ZMY0_9BACL</name>
<evidence type="ECO:0000313" key="1">
    <source>
        <dbReference type="EMBL" id="QJD85628.1"/>
    </source>
</evidence>